<reference evidence="9" key="1">
    <citation type="submission" date="2021-01" db="EMBL/GenBank/DDBJ databases">
        <authorList>
            <person name="Corre E."/>
            <person name="Pelletier E."/>
            <person name="Niang G."/>
            <person name="Scheremetjew M."/>
            <person name="Finn R."/>
            <person name="Kale V."/>
            <person name="Holt S."/>
            <person name="Cochrane G."/>
            <person name="Meng A."/>
            <person name="Brown T."/>
            <person name="Cohen L."/>
        </authorList>
    </citation>
    <scope>NUCLEOTIDE SEQUENCE</scope>
    <source>
        <strain evidence="9">SAG 36.94</strain>
    </source>
</reference>
<proteinExistence type="predicted"/>
<evidence type="ECO:0000256" key="1">
    <source>
        <dbReference type="ARBA" id="ARBA00005051"/>
    </source>
</evidence>
<dbReference type="InterPro" id="IPR045031">
    <property type="entry name" value="DHP_synth-like"/>
</dbReference>
<dbReference type="EC" id="2.7.6.3" evidence="2"/>
<evidence type="ECO:0000313" key="10">
    <source>
        <dbReference type="EMBL" id="CAD9235159.1"/>
    </source>
</evidence>
<dbReference type="InterPro" id="IPR000489">
    <property type="entry name" value="Pterin-binding_dom"/>
</dbReference>
<dbReference type="Gene3D" id="3.20.20.20">
    <property type="entry name" value="Dihydropteroate synthase-like"/>
    <property type="match status" value="1"/>
</dbReference>
<dbReference type="CDD" id="cd00483">
    <property type="entry name" value="HPPK"/>
    <property type="match status" value="1"/>
</dbReference>
<dbReference type="InterPro" id="IPR000550">
    <property type="entry name" value="Hppk"/>
</dbReference>
<dbReference type="GO" id="GO:0046654">
    <property type="term" value="P:tetrahydrofolate biosynthetic process"/>
    <property type="evidence" value="ECO:0007669"/>
    <property type="project" value="UniProtKB-UniPathway"/>
</dbReference>
<keyword evidence="4" id="KW-0547">Nucleotide-binding</keyword>
<evidence type="ECO:0000256" key="6">
    <source>
        <dbReference type="ARBA" id="ARBA00022840"/>
    </source>
</evidence>
<evidence type="ECO:0000256" key="4">
    <source>
        <dbReference type="ARBA" id="ARBA00022741"/>
    </source>
</evidence>
<evidence type="ECO:0000256" key="5">
    <source>
        <dbReference type="ARBA" id="ARBA00022777"/>
    </source>
</evidence>
<dbReference type="SUPFAM" id="SSF55083">
    <property type="entry name" value="6-hydroxymethyl-7,8-dihydropterin pyrophosphokinase, HPPK"/>
    <property type="match status" value="1"/>
</dbReference>
<dbReference type="GO" id="GO:0003848">
    <property type="term" value="F:2-amino-4-hydroxy-6-hydroxymethyldihydropteridine diphosphokinase activity"/>
    <property type="evidence" value="ECO:0007669"/>
    <property type="project" value="UniProtKB-EC"/>
</dbReference>
<sequence>MYVEDQPAFLNAACILQTRLPPHALLRGVKEIERQQGRNFDGSALRFGPRSLDLDLLFYDEPNFRVDEVDLNIPHPRIAERPFVLQPLCDLDPEAGRSALGSSAATMLQALSPLQSPPVRVTPLGRTTQNVLEWNGVPKAMGIINATPDSFSDGGKFISIESAIRQASNLIQRGCSLLDIGGQSTRPGATIVPEDTEQQRVIPLIESIRKEFPDIVISIDTFRSSVAAEAVQVGADIVNDVTAGRYDPLMLPTIQAKGTRTYHGPLFDPFSHERLC</sequence>
<dbReference type="InterPro" id="IPR035907">
    <property type="entry name" value="Hppk_sf"/>
</dbReference>
<dbReference type="GO" id="GO:0005740">
    <property type="term" value="C:mitochondrial envelope"/>
    <property type="evidence" value="ECO:0007669"/>
    <property type="project" value="TreeGrafter"/>
</dbReference>
<dbReference type="PROSITE" id="PS50972">
    <property type="entry name" value="PTERIN_BINDING"/>
    <property type="match status" value="1"/>
</dbReference>
<dbReference type="UniPathway" id="UPA00077">
    <property type="reaction ID" value="UER00155"/>
</dbReference>
<accession>A0A6T6CEC3</accession>
<dbReference type="GO" id="GO:0005524">
    <property type="term" value="F:ATP binding"/>
    <property type="evidence" value="ECO:0007669"/>
    <property type="project" value="UniProtKB-KW"/>
</dbReference>
<evidence type="ECO:0000256" key="2">
    <source>
        <dbReference type="ARBA" id="ARBA00013253"/>
    </source>
</evidence>
<keyword evidence="3" id="KW-0808">Transferase</keyword>
<dbReference type="PANTHER" id="PTHR20941">
    <property type="entry name" value="FOLATE SYNTHESIS PROTEINS"/>
    <property type="match status" value="1"/>
</dbReference>
<dbReference type="PROSITE" id="PS00794">
    <property type="entry name" value="HPPK"/>
    <property type="match status" value="1"/>
</dbReference>
<dbReference type="GO" id="GO:0046656">
    <property type="term" value="P:folic acid biosynthetic process"/>
    <property type="evidence" value="ECO:0007669"/>
    <property type="project" value="UniProtKB-KW"/>
</dbReference>
<dbReference type="EMBL" id="HBGH01012925">
    <property type="protein sequence ID" value="CAD9235155.1"/>
    <property type="molecule type" value="Transcribed_RNA"/>
</dbReference>
<keyword evidence="7" id="KW-0289">Folate biosynthesis</keyword>
<dbReference type="Gene3D" id="3.30.70.560">
    <property type="entry name" value="7,8-Dihydro-6-hydroxymethylpterin-pyrophosphokinase HPPK"/>
    <property type="match status" value="1"/>
</dbReference>
<evidence type="ECO:0000256" key="3">
    <source>
        <dbReference type="ARBA" id="ARBA00022679"/>
    </source>
</evidence>
<evidence type="ECO:0000259" key="8">
    <source>
        <dbReference type="PROSITE" id="PS50972"/>
    </source>
</evidence>
<dbReference type="InterPro" id="IPR011005">
    <property type="entry name" value="Dihydropteroate_synth-like_sf"/>
</dbReference>
<comment type="pathway">
    <text evidence="1">Cofactor biosynthesis; tetrahydrofolate biosynthesis; 2-amino-4-hydroxy-6-hydroxymethyl-7,8-dihydropteridine diphosphate from 7,8-dihydroneopterin triphosphate: step 4/4.</text>
</comment>
<evidence type="ECO:0000256" key="7">
    <source>
        <dbReference type="ARBA" id="ARBA00022909"/>
    </source>
</evidence>
<dbReference type="Pfam" id="PF01288">
    <property type="entry name" value="HPPK"/>
    <property type="match status" value="1"/>
</dbReference>
<dbReference type="GO" id="GO:0016301">
    <property type="term" value="F:kinase activity"/>
    <property type="evidence" value="ECO:0007669"/>
    <property type="project" value="UniProtKB-KW"/>
</dbReference>
<keyword evidence="6" id="KW-0067">ATP-binding</keyword>
<dbReference type="NCBIfam" id="TIGR01498">
    <property type="entry name" value="folK"/>
    <property type="match status" value="1"/>
</dbReference>
<organism evidence="9">
    <name type="scientific">Compsopogon caeruleus</name>
    <dbReference type="NCBI Taxonomy" id="31354"/>
    <lineage>
        <taxon>Eukaryota</taxon>
        <taxon>Rhodophyta</taxon>
        <taxon>Compsopogonophyceae</taxon>
        <taxon>Compsopogonales</taxon>
        <taxon>Compsopogonaceae</taxon>
        <taxon>Compsopogon</taxon>
    </lineage>
</organism>
<dbReference type="PANTHER" id="PTHR20941:SF1">
    <property type="entry name" value="FOLIC ACID SYNTHESIS PROTEIN FOL1"/>
    <property type="match status" value="1"/>
</dbReference>
<dbReference type="Pfam" id="PF00809">
    <property type="entry name" value="Pterin_bind"/>
    <property type="match status" value="1"/>
</dbReference>
<dbReference type="EMBL" id="HBGH01012929">
    <property type="protein sequence ID" value="CAD9235159.1"/>
    <property type="molecule type" value="Transcribed_RNA"/>
</dbReference>
<feature type="domain" description="Pterin-binding" evidence="8">
    <location>
        <begin position="138"/>
        <end position="276"/>
    </location>
</feature>
<dbReference type="AlphaFoldDB" id="A0A6T6CEC3"/>
<evidence type="ECO:0000313" key="9">
    <source>
        <dbReference type="EMBL" id="CAD9235155.1"/>
    </source>
</evidence>
<protein>
    <recommendedName>
        <fullName evidence="2">2-amino-4-hydroxy-6-hydroxymethyldihydropteridine diphosphokinase</fullName>
        <ecNumber evidence="2">2.7.6.3</ecNumber>
    </recommendedName>
</protein>
<name>A0A6T6CEC3_9RHOD</name>
<dbReference type="SUPFAM" id="SSF51717">
    <property type="entry name" value="Dihydropteroate synthetase-like"/>
    <property type="match status" value="1"/>
</dbReference>
<dbReference type="GO" id="GO:0004156">
    <property type="term" value="F:dihydropteroate synthase activity"/>
    <property type="evidence" value="ECO:0007669"/>
    <property type="project" value="TreeGrafter"/>
</dbReference>
<keyword evidence="5" id="KW-0418">Kinase</keyword>
<gene>
    <name evidence="9" type="ORF">CCAE0312_LOCUS7246</name>
    <name evidence="10" type="ORF">CCAE0312_LOCUS7250</name>
</gene>